<dbReference type="PROSITE" id="PS50404">
    <property type="entry name" value="GST_NTER"/>
    <property type="match status" value="1"/>
</dbReference>
<dbReference type="SUPFAM" id="SSF47616">
    <property type="entry name" value="GST C-terminal domain-like"/>
    <property type="match status" value="1"/>
</dbReference>
<dbReference type="Pfam" id="PF14834">
    <property type="entry name" value="GST_C_4"/>
    <property type="match status" value="1"/>
</dbReference>
<evidence type="ECO:0000259" key="1">
    <source>
        <dbReference type="PROSITE" id="PS50404"/>
    </source>
</evidence>
<accession>A0AAD2J4M4</accession>
<dbReference type="Pfam" id="PF13409">
    <property type="entry name" value="GST_N_2"/>
    <property type="match status" value="1"/>
</dbReference>
<protein>
    <submittedName>
        <fullName evidence="2">Uncharacterized GST-like protein yfcF</fullName>
    </submittedName>
</protein>
<organism evidence="2 3">
    <name type="scientific">Achromobacter aegrifaciens</name>
    <dbReference type="NCBI Taxonomy" id="1287736"/>
    <lineage>
        <taxon>Bacteria</taxon>
        <taxon>Pseudomonadati</taxon>
        <taxon>Pseudomonadota</taxon>
        <taxon>Betaproteobacteria</taxon>
        <taxon>Burkholderiales</taxon>
        <taxon>Alcaligenaceae</taxon>
        <taxon>Achromobacter</taxon>
    </lineage>
</organism>
<feature type="domain" description="GST N-terminal" evidence="1">
    <location>
        <begin position="2"/>
        <end position="83"/>
    </location>
</feature>
<evidence type="ECO:0000313" key="2">
    <source>
        <dbReference type="EMBL" id="CUJ69321.1"/>
    </source>
</evidence>
<dbReference type="InterPro" id="IPR034338">
    <property type="entry name" value="GST_4_C"/>
</dbReference>
<dbReference type="EMBL" id="CYTK01000011">
    <property type="protein sequence ID" value="CUJ69321.1"/>
    <property type="molecule type" value="Genomic_DNA"/>
</dbReference>
<dbReference type="AlphaFoldDB" id="A0AAD2J4M4"/>
<name>A0AAD2J4M4_ACHAE</name>
<evidence type="ECO:0000313" key="3">
    <source>
        <dbReference type="Proteomes" id="UP000044098"/>
    </source>
</evidence>
<dbReference type="GO" id="GO:0004364">
    <property type="term" value="F:glutathione transferase activity"/>
    <property type="evidence" value="ECO:0007669"/>
    <property type="project" value="TreeGrafter"/>
</dbReference>
<dbReference type="InterPro" id="IPR036249">
    <property type="entry name" value="Thioredoxin-like_sf"/>
</dbReference>
<dbReference type="GO" id="GO:0016034">
    <property type="term" value="F:maleylacetoacetate isomerase activity"/>
    <property type="evidence" value="ECO:0007669"/>
    <property type="project" value="TreeGrafter"/>
</dbReference>
<dbReference type="Gene3D" id="1.20.1050.10">
    <property type="match status" value="1"/>
</dbReference>
<dbReference type="SUPFAM" id="SSF52833">
    <property type="entry name" value="Thioredoxin-like"/>
    <property type="match status" value="1"/>
</dbReference>
<dbReference type="SFLD" id="SFLDG00358">
    <property type="entry name" value="Main_(cytGST)"/>
    <property type="match status" value="1"/>
</dbReference>
<dbReference type="PANTHER" id="PTHR42673:SF21">
    <property type="entry name" value="GLUTATHIONE S-TRANSFERASE YFCF"/>
    <property type="match status" value="1"/>
</dbReference>
<dbReference type="SFLD" id="SFLDS00019">
    <property type="entry name" value="Glutathione_Transferase_(cytos"/>
    <property type="match status" value="1"/>
</dbReference>
<dbReference type="Proteomes" id="UP000044098">
    <property type="component" value="Unassembled WGS sequence"/>
</dbReference>
<dbReference type="InterPro" id="IPR040079">
    <property type="entry name" value="Glutathione_S-Trfase"/>
</dbReference>
<dbReference type="GO" id="GO:0006749">
    <property type="term" value="P:glutathione metabolic process"/>
    <property type="evidence" value="ECO:0007669"/>
    <property type="project" value="TreeGrafter"/>
</dbReference>
<dbReference type="GO" id="GO:0006559">
    <property type="term" value="P:L-phenylalanine catabolic process"/>
    <property type="evidence" value="ECO:0007669"/>
    <property type="project" value="TreeGrafter"/>
</dbReference>
<dbReference type="NCBIfam" id="NF011693">
    <property type="entry name" value="PRK15113.1"/>
    <property type="match status" value="1"/>
</dbReference>
<dbReference type="InterPro" id="IPR004045">
    <property type="entry name" value="Glutathione_S-Trfase_N"/>
</dbReference>
<reference evidence="2 3" key="1">
    <citation type="submission" date="2015-09" db="EMBL/GenBank/DDBJ databases">
        <authorList>
            <consortium name="Pathogen Informatics"/>
        </authorList>
    </citation>
    <scope>NUCLEOTIDE SEQUENCE [LARGE SCALE GENOMIC DNA]</scope>
    <source>
        <strain evidence="2 3">2789STDY5608625</strain>
    </source>
</reference>
<comment type="caution">
    <text evidence="2">The sequence shown here is derived from an EMBL/GenBank/DDBJ whole genome shotgun (WGS) entry which is preliminary data.</text>
</comment>
<sequence length="207" mass="23489">MPTLFVDHQFTSPYALSVYVTLLEKGIAFSTERVDLAARQHLQAAYRQQSLTARVPMLVHEGFTLSESSAISEYLEDVFAPPAYAAVYPQDAKLRARARQVQAWLRSDLMPIRNERGMDTVFIQPTETPLSAAAREAADKLFQVAEQLLPARAANLFGSWCIVDTELALMLHRLIMNGDAVPERLKVYAAQQWQRQSVQQWVRQQRV</sequence>
<dbReference type="Gene3D" id="3.40.30.10">
    <property type="entry name" value="Glutaredoxin"/>
    <property type="match status" value="1"/>
</dbReference>
<dbReference type="CDD" id="cd00570">
    <property type="entry name" value="GST_N_family"/>
    <property type="match status" value="1"/>
</dbReference>
<dbReference type="RefSeq" id="WP_054457919.1">
    <property type="nucleotide sequence ID" value="NZ_CYTK01000011.1"/>
</dbReference>
<dbReference type="PANTHER" id="PTHR42673">
    <property type="entry name" value="MALEYLACETOACETATE ISOMERASE"/>
    <property type="match status" value="1"/>
</dbReference>
<proteinExistence type="predicted"/>
<gene>
    <name evidence="2" type="primary">yfcF_2</name>
    <name evidence="2" type="ORF">ERS370000_05321</name>
</gene>
<dbReference type="InterPro" id="IPR036282">
    <property type="entry name" value="Glutathione-S-Trfase_C_sf"/>
</dbReference>